<dbReference type="VEuPathDB" id="FungiDB:DEHA2A14080g"/>
<dbReference type="OrthoDB" id="366230at2759"/>
<dbReference type="KEGG" id="dha:DEHA2A14080g"/>
<organism evidence="5 6">
    <name type="scientific">Debaryomyces hansenii (strain ATCC 36239 / CBS 767 / BCRC 21394 / JCM 1990 / NBRC 0083 / IGC 2968)</name>
    <name type="common">Yeast</name>
    <name type="synonym">Torulaspora hansenii</name>
    <dbReference type="NCBI Taxonomy" id="284592"/>
    <lineage>
        <taxon>Eukaryota</taxon>
        <taxon>Fungi</taxon>
        <taxon>Dikarya</taxon>
        <taxon>Ascomycota</taxon>
        <taxon>Saccharomycotina</taxon>
        <taxon>Pichiomycetes</taxon>
        <taxon>Debaryomycetaceae</taxon>
        <taxon>Debaryomyces</taxon>
    </lineage>
</organism>
<dbReference type="OMA" id="HNESDAN"/>
<dbReference type="InterPro" id="IPR015943">
    <property type="entry name" value="WD40/YVTN_repeat-like_dom_sf"/>
</dbReference>
<dbReference type="InParanoid" id="Q6BXX7"/>
<dbReference type="GO" id="GO:0005737">
    <property type="term" value="C:cytoplasm"/>
    <property type="evidence" value="ECO:0007669"/>
    <property type="project" value="UniProtKB-SubCell"/>
</dbReference>
<dbReference type="InterPro" id="IPR001680">
    <property type="entry name" value="WD40_rpt"/>
</dbReference>
<dbReference type="InterPro" id="IPR050687">
    <property type="entry name" value="Dynein_IC"/>
</dbReference>
<dbReference type="PANTHER" id="PTHR12442:SF22">
    <property type="entry name" value="CYTOPLASMIC DYNEIN 1 INTERMEDIATE CHAIN-RELATED"/>
    <property type="match status" value="1"/>
</dbReference>
<evidence type="ECO:0000256" key="3">
    <source>
        <dbReference type="ARBA" id="ARBA00022574"/>
    </source>
</evidence>
<dbReference type="SUPFAM" id="SSF50978">
    <property type="entry name" value="WD40 repeat-like"/>
    <property type="match status" value="1"/>
</dbReference>
<evidence type="ECO:0000256" key="1">
    <source>
        <dbReference type="ARBA" id="ARBA00004496"/>
    </source>
</evidence>
<dbReference type="GO" id="GO:0010970">
    <property type="term" value="P:transport along microtubule"/>
    <property type="evidence" value="ECO:0007669"/>
    <property type="project" value="TreeGrafter"/>
</dbReference>
<dbReference type="GO" id="GO:0005868">
    <property type="term" value="C:cytoplasmic dynein complex"/>
    <property type="evidence" value="ECO:0007669"/>
    <property type="project" value="TreeGrafter"/>
</dbReference>
<keyword evidence="2" id="KW-0963">Cytoplasm</keyword>
<dbReference type="PANTHER" id="PTHR12442">
    <property type="entry name" value="DYNEIN INTERMEDIATE CHAIN"/>
    <property type="match status" value="1"/>
</dbReference>
<dbReference type="FunCoup" id="Q6BXX7">
    <property type="interactions" value="75"/>
</dbReference>
<dbReference type="Proteomes" id="UP000000599">
    <property type="component" value="Chromosome A"/>
</dbReference>
<reference evidence="5 6" key="1">
    <citation type="journal article" date="2004" name="Nature">
        <title>Genome evolution in yeasts.</title>
        <authorList>
            <consortium name="Genolevures"/>
            <person name="Dujon B."/>
            <person name="Sherman D."/>
            <person name="Fischer G."/>
            <person name="Durrens P."/>
            <person name="Casaregola S."/>
            <person name="Lafontaine I."/>
            <person name="de Montigny J."/>
            <person name="Marck C."/>
            <person name="Neuveglise C."/>
            <person name="Talla E."/>
            <person name="Goffard N."/>
            <person name="Frangeul L."/>
            <person name="Aigle M."/>
            <person name="Anthouard V."/>
            <person name="Babour A."/>
            <person name="Barbe V."/>
            <person name="Barnay S."/>
            <person name="Blanchin S."/>
            <person name="Beckerich J.M."/>
            <person name="Beyne E."/>
            <person name="Bleykasten C."/>
            <person name="Boisrame A."/>
            <person name="Boyer J."/>
            <person name="Cattolico L."/>
            <person name="Confanioleri F."/>
            <person name="de Daruvar A."/>
            <person name="Despons L."/>
            <person name="Fabre E."/>
            <person name="Fairhead C."/>
            <person name="Ferry-Dumazet H."/>
            <person name="Groppi A."/>
            <person name="Hantraye F."/>
            <person name="Hennequin C."/>
            <person name="Jauniaux N."/>
            <person name="Joyet P."/>
            <person name="Kachouri R."/>
            <person name="Kerrest A."/>
            <person name="Koszul R."/>
            <person name="Lemaire M."/>
            <person name="Lesur I."/>
            <person name="Ma L."/>
            <person name="Muller H."/>
            <person name="Nicaud J.M."/>
            <person name="Nikolski M."/>
            <person name="Oztas S."/>
            <person name="Ozier-Kalogeropoulos O."/>
            <person name="Pellenz S."/>
            <person name="Potier S."/>
            <person name="Richard G.F."/>
            <person name="Straub M.L."/>
            <person name="Suleau A."/>
            <person name="Swennene D."/>
            <person name="Tekaia F."/>
            <person name="Wesolowski-Louvel M."/>
            <person name="Westhof E."/>
            <person name="Wirth B."/>
            <person name="Zeniou-Meyer M."/>
            <person name="Zivanovic I."/>
            <person name="Bolotin-Fukuhara M."/>
            <person name="Thierry A."/>
            <person name="Bouchier C."/>
            <person name="Caudron B."/>
            <person name="Scarpelli C."/>
            <person name="Gaillardin C."/>
            <person name="Weissenbach J."/>
            <person name="Wincker P."/>
            <person name="Souciet J.L."/>
        </authorList>
    </citation>
    <scope>NUCLEOTIDE SEQUENCE [LARGE SCALE GENOMIC DNA]</scope>
    <source>
        <strain evidence="6">ATCC 36239 / CBS 767 / BCRC 21394 / JCM 1990 / NBRC 0083 / IGC 2968</strain>
    </source>
</reference>
<evidence type="ECO:0000256" key="2">
    <source>
        <dbReference type="ARBA" id="ARBA00022490"/>
    </source>
</evidence>
<dbReference type="eggNOG" id="KOG1587">
    <property type="taxonomic scope" value="Eukaryota"/>
</dbReference>
<evidence type="ECO:0000256" key="4">
    <source>
        <dbReference type="ARBA" id="ARBA00022737"/>
    </source>
</evidence>
<dbReference type="AlphaFoldDB" id="Q6BXX7"/>
<dbReference type="Gene3D" id="2.130.10.10">
    <property type="entry name" value="YVTN repeat-like/Quinoprotein amine dehydrogenase"/>
    <property type="match status" value="1"/>
</dbReference>
<accession>Q6BXX7</accession>
<dbReference type="GO" id="GO:0045504">
    <property type="term" value="F:dynein heavy chain binding"/>
    <property type="evidence" value="ECO:0007669"/>
    <property type="project" value="TreeGrafter"/>
</dbReference>
<evidence type="ECO:0000313" key="6">
    <source>
        <dbReference type="Proteomes" id="UP000000599"/>
    </source>
</evidence>
<protein>
    <submittedName>
        <fullName evidence="5">DEHA2A14080p</fullName>
    </submittedName>
</protein>
<sequence length="638" mass="71693">MDRQSLLEQKRQRLQELKQRRLGNTSHDDKLVNELIDQFQSSPIKPNTKQVNVAIQVDLAPQEHDVNYISNGIPIHHNESDANEKNVITYDKAIQTTDEPSDTEIENKTRIVDEPNESLETIENDSVVEIEESKLNASMKHTFKFLNKIITQEAIDSSILKNFSESEELKNEFDRSFDNQVSENGPFRLNLEIPVVKGRLIKYIDISPHFPELIVASYSLENSSINHLISNQSYLNGITQSPGLAIIYNIKGSKAFPEYFLHCTSSITEIKFDKVNPRKVIGGLSDGKVVIWNLSDNGRNSVAILPSLMTPVLSNIASSIINNDQQAVNFIHHTNEISSINQISVENNECIISTSLDGVINLWSSNLLAWPKISSLKLSKPSSNTEEYVKSKDILSISKALILQEETDLARSTKKELSSQPPAYKFLNKLLVGSDDGKLFRLSNDAGNGNIEQLYEEDNKDDENPLHSSSITSIMELPIDGGESIIATSNIDWTIKIWASAQKAPILQIPVTYLILDMEARPNYPLQFFTLGVFNQSMNHDLRPIIDFWDMSHKLMNPICSISLETKNEAGSDTVNSKLYATTARFDINGNNIIIGFNNGSISIWSIDDIILNEVLESKANSDIDDGLIEFLQRNKRM</sequence>
<dbReference type="GO" id="GO:0045503">
    <property type="term" value="F:dynein light chain binding"/>
    <property type="evidence" value="ECO:0007669"/>
    <property type="project" value="TreeGrafter"/>
</dbReference>
<comment type="subcellular location">
    <subcellularLocation>
        <location evidence="1">Cytoplasm</location>
    </subcellularLocation>
</comment>
<proteinExistence type="predicted"/>
<dbReference type="SMART" id="SM00320">
    <property type="entry name" value="WD40"/>
    <property type="match status" value="4"/>
</dbReference>
<keyword evidence="3" id="KW-0853">WD repeat</keyword>
<name>Q6BXX7_DEBHA</name>
<keyword evidence="4" id="KW-0677">Repeat</keyword>
<dbReference type="EMBL" id="CR382133">
    <property type="protein sequence ID" value="CAG84920.2"/>
    <property type="molecule type" value="Genomic_DNA"/>
</dbReference>
<evidence type="ECO:0000313" key="5">
    <source>
        <dbReference type="EMBL" id="CAG84920.2"/>
    </source>
</evidence>
<gene>
    <name evidence="5" type="ordered locus">DEHA2A14080g</name>
</gene>
<dbReference type="InterPro" id="IPR036322">
    <property type="entry name" value="WD40_repeat_dom_sf"/>
</dbReference>
<dbReference type="STRING" id="284592.Q6BXX7"/>
<dbReference type="GeneID" id="2899393"/>
<keyword evidence="6" id="KW-1185">Reference proteome</keyword>
<dbReference type="RefSeq" id="XP_456942.2">
    <property type="nucleotide sequence ID" value="XM_456942.1"/>
</dbReference>
<dbReference type="HOGENOM" id="CLU_035475_0_0_1"/>